<sequence length="180" mass="20612">MNNPILQNTIEYFFFDLFLYSAIQKMLHFSPFTRSVEGYQLLPRYLVVPLSILILLFEMGAAGSFLFIPKQAGVSLALGLLISFSLAVLVNLLRGHKTIDCGCFGPSTEAYSWMILARNFILCSILVLLYLLPLAPRFPTFWERIFSFWMGTVFFIIFSGWNQIITNAAQPLLKKKMLYD</sequence>
<dbReference type="EMBL" id="CP037899">
    <property type="protein sequence ID" value="QDQ41572.1"/>
    <property type="molecule type" value="Genomic_DNA"/>
</dbReference>
<dbReference type="UniPathway" id="UPA00895"/>
<keyword evidence="3 5" id="KW-1133">Transmembrane helix</keyword>
<reference evidence="8" key="1">
    <citation type="submission" date="2019-03" db="EMBL/GenBank/DDBJ databases">
        <title>Complete genome of Methylacidiphilum kamchatkense Kam1.</title>
        <authorList>
            <person name="Kruse T."/>
            <person name="Murarilal Ratnadevi C."/>
            <person name="Erikstad H.-A."/>
            <person name="Birkeland N.-K."/>
        </authorList>
    </citation>
    <scope>NUCLEOTIDE SEQUENCE [LARGE SCALE GENOMIC DNA]</scope>
    <source>
        <strain evidence="8">kam1</strain>
    </source>
</reference>
<feature type="transmembrane region" description="Helical" evidence="5">
    <location>
        <begin position="45"/>
        <end position="68"/>
    </location>
</feature>
<feature type="transmembrane region" description="Helical" evidence="5">
    <location>
        <begin position="12"/>
        <end position="33"/>
    </location>
</feature>
<evidence type="ECO:0000256" key="2">
    <source>
        <dbReference type="ARBA" id="ARBA00022692"/>
    </source>
</evidence>
<feature type="domain" description="Methylamine utilisation protein MauE" evidence="6">
    <location>
        <begin position="6"/>
        <end position="131"/>
    </location>
</feature>
<dbReference type="Proteomes" id="UP000315925">
    <property type="component" value="Chromosome"/>
</dbReference>
<name>A0A516TJY7_9BACT</name>
<protein>
    <submittedName>
        <fullName evidence="7">Methylamine utilization protein MauE</fullName>
    </submittedName>
</protein>
<dbReference type="AlphaFoldDB" id="A0A516TJY7"/>
<dbReference type="InterPro" id="IPR009908">
    <property type="entry name" value="Methylamine_util_MauE"/>
</dbReference>
<organism evidence="7 8">
    <name type="scientific">Methylacidiphilum kamchatkense Kam1</name>
    <dbReference type="NCBI Taxonomy" id="1202785"/>
    <lineage>
        <taxon>Bacteria</taxon>
        <taxon>Pseudomonadati</taxon>
        <taxon>Verrucomicrobiota</taxon>
        <taxon>Methylacidiphilae</taxon>
        <taxon>Methylacidiphilales</taxon>
        <taxon>Methylacidiphilaceae</taxon>
        <taxon>Methylacidiphilum (ex Ratnadevi et al. 2023)</taxon>
    </lineage>
</organism>
<feature type="transmembrane region" description="Helical" evidence="5">
    <location>
        <begin position="74"/>
        <end position="93"/>
    </location>
</feature>
<keyword evidence="2 5" id="KW-0812">Transmembrane</keyword>
<dbReference type="Pfam" id="PF07291">
    <property type="entry name" value="MauE"/>
    <property type="match status" value="1"/>
</dbReference>
<evidence type="ECO:0000256" key="3">
    <source>
        <dbReference type="ARBA" id="ARBA00022989"/>
    </source>
</evidence>
<dbReference type="RefSeq" id="WP_052250531.1">
    <property type="nucleotide sequence ID" value="NZ_CP037899.1"/>
</dbReference>
<evidence type="ECO:0000313" key="7">
    <source>
        <dbReference type="EMBL" id="QDQ41572.1"/>
    </source>
</evidence>
<comment type="subcellular location">
    <subcellularLocation>
        <location evidence="1">Membrane</location>
        <topology evidence="1">Multi-pass membrane protein</topology>
    </subcellularLocation>
</comment>
<evidence type="ECO:0000256" key="1">
    <source>
        <dbReference type="ARBA" id="ARBA00004141"/>
    </source>
</evidence>
<feature type="transmembrane region" description="Helical" evidence="5">
    <location>
        <begin position="145"/>
        <end position="165"/>
    </location>
</feature>
<gene>
    <name evidence="7" type="ORF">kam1_319</name>
</gene>
<feature type="transmembrane region" description="Helical" evidence="5">
    <location>
        <begin position="113"/>
        <end position="133"/>
    </location>
</feature>
<dbReference type="OrthoDB" id="4462029at2"/>
<accession>A0A516TJY7</accession>
<evidence type="ECO:0000313" key="8">
    <source>
        <dbReference type="Proteomes" id="UP000315925"/>
    </source>
</evidence>
<evidence type="ECO:0000256" key="4">
    <source>
        <dbReference type="ARBA" id="ARBA00023136"/>
    </source>
</evidence>
<dbReference type="KEGG" id="mkc:kam1_319"/>
<evidence type="ECO:0000259" key="6">
    <source>
        <dbReference type="Pfam" id="PF07291"/>
    </source>
</evidence>
<evidence type="ECO:0000256" key="5">
    <source>
        <dbReference type="SAM" id="Phobius"/>
    </source>
</evidence>
<dbReference type="GO" id="GO:0016020">
    <property type="term" value="C:membrane"/>
    <property type="evidence" value="ECO:0007669"/>
    <property type="project" value="UniProtKB-SubCell"/>
</dbReference>
<dbReference type="GO" id="GO:0030416">
    <property type="term" value="P:methylamine metabolic process"/>
    <property type="evidence" value="ECO:0007669"/>
    <property type="project" value="InterPro"/>
</dbReference>
<proteinExistence type="predicted"/>
<keyword evidence="4 5" id="KW-0472">Membrane</keyword>